<dbReference type="GO" id="GO:0046872">
    <property type="term" value="F:metal ion binding"/>
    <property type="evidence" value="ECO:0007669"/>
    <property type="project" value="UniProtKB-KW"/>
</dbReference>
<dbReference type="OrthoDB" id="9801445at2"/>
<evidence type="ECO:0000256" key="2">
    <source>
        <dbReference type="ARBA" id="ARBA00022723"/>
    </source>
</evidence>
<evidence type="ECO:0000256" key="1">
    <source>
        <dbReference type="ARBA" id="ARBA00001947"/>
    </source>
</evidence>
<name>A0A1G6BVA4_9HYPH</name>
<sequence>MTIKHRYRELTWPEVNDTVLRAPTVLIPVGAIEQHGPHLPLDVDNVLTEHICEEVARRSEGDVIVMPAIHYGYNDHNMDYPGTISIRMQHFIDYCVDVGASMAHQGFRHMLYVNAHGSNAPLCDLIARRLTVETESLVGAVNHWELGWDFIAAELEGGPYAADHACEWETSEYLHVNPDLVQMDKVVDEISAERGGPRWLYPDLASSKWVHFMNYWSRVNESGVSGTPSFATAEKGGRMIEGTIGRLLDVSREFRAMPVTARVDHRVKPPA</sequence>
<comment type="cofactor">
    <cofactor evidence="1">
        <name>Zn(2+)</name>
        <dbReference type="ChEBI" id="CHEBI:29105"/>
    </cofactor>
</comment>
<evidence type="ECO:0000256" key="3">
    <source>
        <dbReference type="ARBA" id="ARBA00022801"/>
    </source>
</evidence>
<evidence type="ECO:0000256" key="5">
    <source>
        <dbReference type="ARBA" id="ARBA00024029"/>
    </source>
</evidence>
<keyword evidence="3 6" id="KW-0378">Hydrolase</keyword>
<accession>A0A1G6BVA4</accession>
<dbReference type="Pfam" id="PF02633">
    <property type="entry name" value="Creatininase"/>
    <property type="match status" value="1"/>
</dbReference>
<keyword evidence="4" id="KW-0862">Zinc</keyword>
<dbReference type="InterPro" id="IPR003785">
    <property type="entry name" value="Creatininase/forma_Hydrolase"/>
</dbReference>
<dbReference type="PANTHER" id="PTHR35005:SF1">
    <property type="entry name" value="2-AMINO-5-FORMYLAMINO-6-RIBOSYLAMINOPYRIMIDIN-4(3H)-ONE 5'-MONOPHOSPHATE DEFORMYLASE"/>
    <property type="match status" value="1"/>
</dbReference>
<dbReference type="PANTHER" id="PTHR35005">
    <property type="entry name" value="3-DEHYDRO-SCYLLO-INOSOSE HYDROLASE"/>
    <property type="match status" value="1"/>
</dbReference>
<protein>
    <submittedName>
        <fullName evidence="6">Creatinine amidohydrolase</fullName>
    </submittedName>
</protein>
<comment type="similarity">
    <text evidence="5">Belongs to the creatininase superfamily.</text>
</comment>
<proteinExistence type="inferred from homology"/>
<dbReference type="InterPro" id="IPR024087">
    <property type="entry name" value="Creatininase-like_sf"/>
</dbReference>
<dbReference type="Proteomes" id="UP000199071">
    <property type="component" value="Unassembled WGS sequence"/>
</dbReference>
<reference evidence="6 7" key="1">
    <citation type="submission" date="2016-10" db="EMBL/GenBank/DDBJ databases">
        <authorList>
            <person name="de Groot N.N."/>
        </authorList>
    </citation>
    <scope>NUCLEOTIDE SEQUENCE [LARGE SCALE GENOMIC DNA]</scope>
    <source>
        <strain evidence="6 7">ATCC 35022</strain>
    </source>
</reference>
<keyword evidence="2" id="KW-0479">Metal-binding</keyword>
<dbReference type="RefSeq" id="WP_090876164.1">
    <property type="nucleotide sequence ID" value="NZ_FMXQ01000003.1"/>
</dbReference>
<gene>
    <name evidence="6" type="ORF">SAMN02982931_01901</name>
</gene>
<dbReference type="Gene3D" id="3.40.50.10310">
    <property type="entry name" value="Creatininase"/>
    <property type="match status" value="1"/>
</dbReference>
<dbReference type="EMBL" id="FMXQ01000003">
    <property type="protein sequence ID" value="SDB24571.1"/>
    <property type="molecule type" value="Genomic_DNA"/>
</dbReference>
<dbReference type="AlphaFoldDB" id="A0A1G6BVA4"/>
<evidence type="ECO:0000313" key="7">
    <source>
        <dbReference type="Proteomes" id="UP000199071"/>
    </source>
</evidence>
<organism evidence="6 7">
    <name type="scientific">Bauldia litoralis</name>
    <dbReference type="NCBI Taxonomy" id="665467"/>
    <lineage>
        <taxon>Bacteria</taxon>
        <taxon>Pseudomonadati</taxon>
        <taxon>Pseudomonadota</taxon>
        <taxon>Alphaproteobacteria</taxon>
        <taxon>Hyphomicrobiales</taxon>
        <taxon>Kaistiaceae</taxon>
        <taxon>Bauldia</taxon>
    </lineage>
</organism>
<keyword evidence="7" id="KW-1185">Reference proteome</keyword>
<dbReference type="SUPFAM" id="SSF102215">
    <property type="entry name" value="Creatininase"/>
    <property type="match status" value="1"/>
</dbReference>
<evidence type="ECO:0000256" key="4">
    <source>
        <dbReference type="ARBA" id="ARBA00022833"/>
    </source>
</evidence>
<dbReference type="GO" id="GO:0009231">
    <property type="term" value="P:riboflavin biosynthetic process"/>
    <property type="evidence" value="ECO:0007669"/>
    <property type="project" value="TreeGrafter"/>
</dbReference>
<dbReference type="STRING" id="665467.SAMN02982931_01901"/>
<evidence type="ECO:0000313" key="6">
    <source>
        <dbReference type="EMBL" id="SDB24571.1"/>
    </source>
</evidence>
<dbReference type="GO" id="GO:0016811">
    <property type="term" value="F:hydrolase activity, acting on carbon-nitrogen (but not peptide) bonds, in linear amides"/>
    <property type="evidence" value="ECO:0007669"/>
    <property type="project" value="TreeGrafter"/>
</dbReference>